<gene>
    <name evidence="1" type="ORF">K469DRAFT_597081</name>
</gene>
<dbReference type="EMBL" id="ML994669">
    <property type="protein sequence ID" value="KAF2179189.1"/>
    <property type="molecule type" value="Genomic_DNA"/>
</dbReference>
<evidence type="ECO:0000313" key="2">
    <source>
        <dbReference type="Proteomes" id="UP000800200"/>
    </source>
</evidence>
<reference evidence="1" key="1">
    <citation type="journal article" date="2020" name="Stud. Mycol.">
        <title>101 Dothideomycetes genomes: a test case for predicting lifestyles and emergence of pathogens.</title>
        <authorList>
            <person name="Haridas S."/>
            <person name="Albert R."/>
            <person name="Binder M."/>
            <person name="Bloem J."/>
            <person name="Labutti K."/>
            <person name="Salamov A."/>
            <person name="Andreopoulos B."/>
            <person name="Baker S."/>
            <person name="Barry K."/>
            <person name="Bills G."/>
            <person name="Bluhm B."/>
            <person name="Cannon C."/>
            <person name="Castanera R."/>
            <person name="Culley D."/>
            <person name="Daum C."/>
            <person name="Ezra D."/>
            <person name="Gonzalez J."/>
            <person name="Henrissat B."/>
            <person name="Kuo A."/>
            <person name="Liang C."/>
            <person name="Lipzen A."/>
            <person name="Lutzoni F."/>
            <person name="Magnuson J."/>
            <person name="Mondo S."/>
            <person name="Nolan M."/>
            <person name="Ohm R."/>
            <person name="Pangilinan J."/>
            <person name="Park H.-J."/>
            <person name="Ramirez L."/>
            <person name="Alfaro M."/>
            <person name="Sun H."/>
            <person name="Tritt A."/>
            <person name="Yoshinaga Y."/>
            <person name="Zwiers L.-H."/>
            <person name="Turgeon B."/>
            <person name="Goodwin S."/>
            <person name="Spatafora J."/>
            <person name="Crous P."/>
            <person name="Grigoriev I."/>
        </authorList>
    </citation>
    <scope>NUCLEOTIDE SEQUENCE</scope>
    <source>
        <strain evidence="1">CBS 207.26</strain>
    </source>
</reference>
<dbReference type="OrthoDB" id="4508185at2759"/>
<proteinExistence type="predicted"/>
<organism evidence="1 2">
    <name type="scientific">Zopfia rhizophila CBS 207.26</name>
    <dbReference type="NCBI Taxonomy" id="1314779"/>
    <lineage>
        <taxon>Eukaryota</taxon>
        <taxon>Fungi</taxon>
        <taxon>Dikarya</taxon>
        <taxon>Ascomycota</taxon>
        <taxon>Pezizomycotina</taxon>
        <taxon>Dothideomycetes</taxon>
        <taxon>Dothideomycetes incertae sedis</taxon>
        <taxon>Zopfiaceae</taxon>
        <taxon>Zopfia</taxon>
    </lineage>
</organism>
<name>A0A6A6DLT7_9PEZI</name>
<dbReference type="AlphaFoldDB" id="A0A6A6DLT7"/>
<evidence type="ECO:0000313" key="1">
    <source>
        <dbReference type="EMBL" id="KAF2179189.1"/>
    </source>
</evidence>
<sequence>MQSIPLSLTRLTKSLMRARYGTTTTVAPALSKQAGTMNSKLFPPPVGSTTTSGV</sequence>
<keyword evidence="2" id="KW-1185">Reference proteome</keyword>
<accession>A0A6A6DLT7</accession>
<dbReference type="Proteomes" id="UP000800200">
    <property type="component" value="Unassembled WGS sequence"/>
</dbReference>
<protein>
    <submittedName>
        <fullName evidence="1">Uncharacterized protein</fullName>
    </submittedName>
</protein>